<sequence>MIDIPSELDMASLLYEADHLAIMINESQEVNDYLQTKQAMENDEKVLLYIQRFERKKLDYEEVQRFGKYHPDFHKVMAEIRELKQSYEALPTVREFKKAEASLDQLLYQVGRVIADSVSESVKVPSNNPIMEAMASGCGTGGSCGCGNKEKKHA</sequence>
<dbReference type="Proteomes" id="UP000005850">
    <property type="component" value="Chromosome"/>
</dbReference>
<dbReference type="Pfam" id="PF06133">
    <property type="entry name" value="Com_YlbF"/>
    <property type="match status" value="1"/>
</dbReference>
<dbReference type="PANTHER" id="PTHR38448:SF2">
    <property type="entry name" value="REGULATORY PROTEIN YLBF"/>
    <property type="match status" value="1"/>
</dbReference>
<dbReference type="KEGG" id="blr:BRLA_c015880"/>
<dbReference type="Gene3D" id="1.20.1500.10">
    <property type="entry name" value="YheA/YmcA-like"/>
    <property type="match status" value="1"/>
</dbReference>
<dbReference type="AlphaFoldDB" id="A0A075QZX5"/>
<dbReference type="STRING" id="1042163.BRLA_c015880"/>
<accession>A0A075QZX5</accession>
<evidence type="ECO:0008006" key="3">
    <source>
        <dbReference type="Google" id="ProtNLM"/>
    </source>
</evidence>
<reference evidence="1 2" key="1">
    <citation type="journal article" date="2011" name="J. Bacteriol.">
        <title>Genome sequence of Brevibacillus laterosporus LMG 15441, a pathogen of invertebrates.</title>
        <authorList>
            <person name="Djukic M."/>
            <person name="Poehlein A."/>
            <person name="Thurmer A."/>
            <person name="Daniel R."/>
        </authorList>
    </citation>
    <scope>NUCLEOTIDE SEQUENCE [LARGE SCALE GENOMIC DNA]</scope>
    <source>
        <strain evidence="1 2">LMG 15441</strain>
    </source>
</reference>
<proteinExistence type="predicted"/>
<dbReference type="EMBL" id="CP007806">
    <property type="protein sequence ID" value="AIG25912.1"/>
    <property type="molecule type" value="Genomic_DNA"/>
</dbReference>
<dbReference type="InterPro" id="IPR023378">
    <property type="entry name" value="YheA/YmcA-like_dom_sf"/>
</dbReference>
<dbReference type="HOGENOM" id="CLU_114090_0_0_9"/>
<dbReference type="InterPro" id="IPR010368">
    <property type="entry name" value="Com_YlbF"/>
</dbReference>
<evidence type="ECO:0000313" key="2">
    <source>
        <dbReference type="Proteomes" id="UP000005850"/>
    </source>
</evidence>
<gene>
    <name evidence="1" type="ORF">BRLA_c015880</name>
</gene>
<dbReference type="PANTHER" id="PTHR38448">
    <property type="entry name" value="REGULATORY PROTEIN YLBF-RELATED"/>
    <property type="match status" value="1"/>
</dbReference>
<dbReference type="InterPro" id="IPR052767">
    <property type="entry name" value="Bact_com_dev_regulator"/>
</dbReference>
<dbReference type="SUPFAM" id="SSF158622">
    <property type="entry name" value="YheA/YmcA-like"/>
    <property type="match status" value="1"/>
</dbReference>
<dbReference type="eggNOG" id="COG3679">
    <property type="taxonomic scope" value="Bacteria"/>
</dbReference>
<protein>
    <recommendedName>
        <fullName evidence="3">Regulatory protein YlbF</fullName>
    </recommendedName>
</protein>
<dbReference type="RefSeq" id="WP_003337998.1">
    <property type="nucleotide sequence ID" value="NZ_CP007806.1"/>
</dbReference>
<name>A0A075QZX5_BRELA</name>
<keyword evidence="2" id="KW-1185">Reference proteome</keyword>
<organism evidence="1 2">
    <name type="scientific">Brevibacillus laterosporus LMG 15441</name>
    <dbReference type="NCBI Taxonomy" id="1042163"/>
    <lineage>
        <taxon>Bacteria</taxon>
        <taxon>Bacillati</taxon>
        <taxon>Bacillota</taxon>
        <taxon>Bacilli</taxon>
        <taxon>Bacillales</taxon>
        <taxon>Paenibacillaceae</taxon>
        <taxon>Brevibacillus</taxon>
    </lineage>
</organism>
<evidence type="ECO:0000313" key="1">
    <source>
        <dbReference type="EMBL" id="AIG25912.1"/>
    </source>
</evidence>